<name>A0ABR7WSX6_9SPHI</name>
<dbReference type="Proteomes" id="UP000606600">
    <property type="component" value="Unassembled WGS sequence"/>
</dbReference>
<evidence type="ECO:0000313" key="1">
    <source>
        <dbReference type="EMBL" id="MBD1365409.1"/>
    </source>
</evidence>
<dbReference type="RefSeq" id="WP_191190067.1">
    <property type="nucleotide sequence ID" value="NZ_JACWMY010000008.1"/>
</dbReference>
<comment type="caution">
    <text evidence="1">The sequence shown here is derived from an EMBL/GenBank/DDBJ whole genome shotgun (WGS) entry which is preliminary data.</text>
</comment>
<accession>A0ABR7WSX6</accession>
<proteinExistence type="predicted"/>
<protein>
    <submittedName>
        <fullName evidence="1">Uncharacterized protein</fullName>
    </submittedName>
</protein>
<dbReference type="EMBL" id="JACWMY010000008">
    <property type="protein sequence ID" value="MBD1365409.1"/>
    <property type="molecule type" value="Genomic_DNA"/>
</dbReference>
<evidence type="ECO:0000313" key="2">
    <source>
        <dbReference type="Proteomes" id="UP000606600"/>
    </source>
</evidence>
<reference evidence="1 2" key="1">
    <citation type="submission" date="2020-09" db="EMBL/GenBank/DDBJ databases">
        <title>Novel species of Mucilaginibacter isolated from a glacier on the Tibetan Plateau.</title>
        <authorList>
            <person name="Liu Q."/>
            <person name="Xin Y.-H."/>
        </authorList>
    </citation>
    <scope>NUCLEOTIDE SEQUENCE [LARGE SCALE GENOMIC DNA]</scope>
    <source>
        <strain evidence="1 2">ZT4R22</strain>
    </source>
</reference>
<dbReference type="InterPro" id="IPR039261">
    <property type="entry name" value="FNR_nucleotide-bd"/>
</dbReference>
<sequence length="135" mass="15937">MHKDVKGMGVHYIYITDDLGIASVFPTIKLKLTDEEYQQVSLLYFSVNEQYVFRKELQILERRFLTQLYVSYTSKDIQATTLSPNEEIEAVLNANTMQRLDFILSGNEEFIEKIKSILFFFDINEVQIQEQFFTE</sequence>
<dbReference type="Gene3D" id="3.40.50.80">
    <property type="entry name" value="Nucleotide-binding domain of ferredoxin-NADP reductase (FNR) module"/>
    <property type="match status" value="1"/>
</dbReference>
<organism evidence="1 2">
    <name type="scientific">Mucilaginibacter pankratovii</name>
    <dbReference type="NCBI Taxonomy" id="2772110"/>
    <lineage>
        <taxon>Bacteria</taxon>
        <taxon>Pseudomonadati</taxon>
        <taxon>Bacteroidota</taxon>
        <taxon>Sphingobacteriia</taxon>
        <taxon>Sphingobacteriales</taxon>
        <taxon>Sphingobacteriaceae</taxon>
        <taxon>Mucilaginibacter</taxon>
    </lineage>
</organism>
<gene>
    <name evidence="1" type="ORF">IDJ77_16465</name>
</gene>
<keyword evidence="2" id="KW-1185">Reference proteome</keyword>